<reference evidence="2" key="1">
    <citation type="submission" date="2018-01" db="EMBL/GenBank/DDBJ databases">
        <title>An insight into the sialome of Amazonian anophelines.</title>
        <authorList>
            <person name="Ribeiro J.M."/>
            <person name="Scarpassa V."/>
            <person name="Calvo E."/>
        </authorList>
    </citation>
    <scope>NUCLEOTIDE SEQUENCE</scope>
    <source>
        <tissue evidence="2">Salivary glands</tissue>
    </source>
</reference>
<evidence type="ECO:0000256" key="1">
    <source>
        <dbReference type="SAM" id="SignalP"/>
    </source>
</evidence>
<name>A0A2M4CBG2_9DIPT</name>
<feature type="chain" id="PRO_5014714411" evidence="1">
    <location>
        <begin position="19"/>
        <end position="83"/>
    </location>
</feature>
<dbReference type="AlphaFoldDB" id="A0A2M4CBG2"/>
<feature type="signal peptide" evidence="1">
    <location>
        <begin position="1"/>
        <end position="18"/>
    </location>
</feature>
<protein>
    <submittedName>
        <fullName evidence="2">Putative secreted protein</fullName>
    </submittedName>
</protein>
<dbReference type="EMBL" id="GGFJ01013330">
    <property type="protein sequence ID" value="MBW62471.1"/>
    <property type="molecule type" value="Transcribed_RNA"/>
</dbReference>
<keyword evidence="1" id="KW-0732">Signal</keyword>
<accession>A0A2M4CBG2</accession>
<evidence type="ECO:0000313" key="2">
    <source>
        <dbReference type="EMBL" id="MBW62471.1"/>
    </source>
</evidence>
<sequence>MISVPWLLLLLQHTLIQLQTPVPMLAGCGFPFDATGPSGARNNLTSIYGLQRFIGHTRSRISKRRRRSSCLRCGTRGVSFLVN</sequence>
<proteinExistence type="predicted"/>
<organism evidence="2">
    <name type="scientific">Anopheles marajoara</name>
    <dbReference type="NCBI Taxonomy" id="58244"/>
    <lineage>
        <taxon>Eukaryota</taxon>
        <taxon>Metazoa</taxon>
        <taxon>Ecdysozoa</taxon>
        <taxon>Arthropoda</taxon>
        <taxon>Hexapoda</taxon>
        <taxon>Insecta</taxon>
        <taxon>Pterygota</taxon>
        <taxon>Neoptera</taxon>
        <taxon>Endopterygota</taxon>
        <taxon>Diptera</taxon>
        <taxon>Nematocera</taxon>
        <taxon>Culicoidea</taxon>
        <taxon>Culicidae</taxon>
        <taxon>Anophelinae</taxon>
        <taxon>Anopheles</taxon>
    </lineage>
</organism>